<gene>
    <name evidence="3" type="ORF">C8U37_11128</name>
</gene>
<organism evidence="3 4">
    <name type="scientific">Trichococcus patagoniensis</name>
    <dbReference type="NCBI Taxonomy" id="382641"/>
    <lineage>
        <taxon>Bacteria</taxon>
        <taxon>Bacillati</taxon>
        <taxon>Bacillota</taxon>
        <taxon>Bacilli</taxon>
        <taxon>Lactobacillales</taxon>
        <taxon>Carnobacteriaceae</taxon>
        <taxon>Trichococcus</taxon>
    </lineage>
</organism>
<protein>
    <recommendedName>
        <fullName evidence="2">CD-NTase-associated protein 15 domain-containing protein</fullName>
    </recommendedName>
</protein>
<keyword evidence="1" id="KW-0472">Membrane</keyword>
<feature type="transmembrane region" description="Helical" evidence="1">
    <location>
        <begin position="40"/>
        <end position="58"/>
    </location>
</feature>
<evidence type="ECO:0000313" key="4">
    <source>
        <dbReference type="Proteomes" id="UP000244161"/>
    </source>
</evidence>
<dbReference type="RefSeq" id="WP_108032855.1">
    <property type="nucleotide sequence ID" value="NZ_QAOM01000011.1"/>
</dbReference>
<dbReference type="AlphaFoldDB" id="A0A2T5IJC9"/>
<dbReference type="Pfam" id="PF18153">
    <property type="entry name" value="Cap15_CD_rec"/>
    <property type="match status" value="1"/>
</dbReference>
<evidence type="ECO:0000313" key="3">
    <source>
        <dbReference type="EMBL" id="PTQ83943.1"/>
    </source>
</evidence>
<dbReference type="Proteomes" id="UP000244161">
    <property type="component" value="Unassembled WGS sequence"/>
</dbReference>
<name>A0A2T5IJC9_9LACT</name>
<comment type="caution">
    <text evidence="3">The sequence shown here is derived from an EMBL/GenBank/DDBJ whole genome shotgun (WGS) entry which is preliminary data.</text>
</comment>
<evidence type="ECO:0000256" key="1">
    <source>
        <dbReference type="SAM" id="Phobius"/>
    </source>
</evidence>
<reference evidence="3 4" key="1">
    <citation type="submission" date="2018-04" db="EMBL/GenBank/DDBJ databases">
        <title>Genomic Encyclopedia of Archaeal and Bacterial Type Strains, Phase II (KMG-II): from individual species to whole genera.</title>
        <authorList>
            <person name="Goeker M."/>
        </authorList>
    </citation>
    <scope>NUCLEOTIDE SEQUENCE [LARGE SCALE GENOMIC DNA]</scope>
    <source>
        <strain evidence="3 4">DSM 18806</strain>
    </source>
</reference>
<keyword evidence="1" id="KW-0812">Transmembrane</keyword>
<accession>A0A2T5IJC9</accession>
<sequence length="184" mass="21075">MREQFIKLIKNTLWLGIGLLIIRCFFSRESLINNFSLYNMFGYVGEVVGLAVIIMTFYERFLWKYNPLEDTPVLAKRYNGVLKSTYDGIEREASLEIQQTLLTVSAVLITEESRSKTITASIEKILGEKQLTYCYLNTPNASVRNRSAIHYGTAILCVEDVNKLTGQYYSDRKTTGDIEFVPDL</sequence>
<dbReference type="OrthoDB" id="2243033at2"/>
<feature type="domain" description="CD-NTase-associated protein 15" evidence="2">
    <location>
        <begin position="72"/>
        <end position="180"/>
    </location>
</feature>
<proteinExistence type="predicted"/>
<evidence type="ECO:0000259" key="2">
    <source>
        <dbReference type="Pfam" id="PF18153"/>
    </source>
</evidence>
<keyword evidence="4" id="KW-1185">Reference proteome</keyword>
<dbReference type="EMBL" id="QAOM01000011">
    <property type="protein sequence ID" value="PTQ83943.1"/>
    <property type="molecule type" value="Genomic_DNA"/>
</dbReference>
<keyword evidence="1" id="KW-1133">Transmembrane helix</keyword>
<dbReference type="InterPro" id="IPR041208">
    <property type="entry name" value="Cap15"/>
</dbReference>